<dbReference type="AlphaFoldDB" id="A0A562UUM1"/>
<keyword evidence="14" id="KW-1185">Reference proteome</keyword>
<dbReference type="Pfam" id="PF01584">
    <property type="entry name" value="CheW"/>
    <property type="match status" value="1"/>
</dbReference>
<dbReference type="InterPro" id="IPR005467">
    <property type="entry name" value="His_kinase_dom"/>
</dbReference>
<dbReference type="InterPro" id="IPR003594">
    <property type="entry name" value="HATPase_dom"/>
</dbReference>
<feature type="modified residue" description="Phosphohistidine" evidence="9">
    <location>
        <position position="44"/>
    </location>
</feature>
<dbReference type="SMART" id="SM00387">
    <property type="entry name" value="HATPase_c"/>
    <property type="match status" value="1"/>
</dbReference>
<dbReference type="Gene3D" id="3.30.565.10">
    <property type="entry name" value="Histidine kinase-like ATPase, C-terminal domain"/>
    <property type="match status" value="1"/>
</dbReference>
<evidence type="ECO:0000313" key="13">
    <source>
        <dbReference type="EMBL" id="TWJ09315.1"/>
    </source>
</evidence>
<evidence type="ECO:0000256" key="8">
    <source>
        <dbReference type="ARBA" id="ARBA00035100"/>
    </source>
</evidence>
<dbReference type="Gene3D" id="1.20.120.160">
    <property type="entry name" value="HPT domain"/>
    <property type="match status" value="1"/>
</dbReference>
<dbReference type="InterPro" id="IPR036061">
    <property type="entry name" value="CheW-like_dom_sf"/>
</dbReference>
<dbReference type="InterPro" id="IPR004358">
    <property type="entry name" value="Sig_transdc_His_kin-like_C"/>
</dbReference>
<dbReference type="SMART" id="SM01231">
    <property type="entry name" value="H-kinase_dim"/>
    <property type="match status" value="1"/>
</dbReference>
<dbReference type="SMART" id="SM00073">
    <property type="entry name" value="HPT"/>
    <property type="match status" value="1"/>
</dbReference>
<organism evidence="13 14">
    <name type="scientific">Altererythrobacter ishigakiensis</name>
    <dbReference type="NCBI Taxonomy" id="476157"/>
    <lineage>
        <taxon>Bacteria</taxon>
        <taxon>Pseudomonadati</taxon>
        <taxon>Pseudomonadota</taxon>
        <taxon>Alphaproteobacteria</taxon>
        <taxon>Sphingomonadales</taxon>
        <taxon>Erythrobacteraceae</taxon>
        <taxon>Altererythrobacter</taxon>
    </lineage>
</organism>
<sequence length="791" mass="86041">MDDLLADFIEETREMLEASESEIVAWEANPADRARLDAIFRFVHTVKGNCGFFDLPRLEKLSHAAEDALSDVRNGRRGADSALVTAVLHIIDRIADMVTAIEANNDFPEGGDEALIAALAPSASDAPLVGETRATAPAAMSAGDNAIHTAATPRSIRLPVELLDRVMSGVSDMVLARNDLAHRLQEAGNQPMVDGPFERLSGILNDVRDAITRMRMQRIEHLYSPIPRLVRDLSADLGKQVMVDLDGRDVELDREMIEIMRDPITHIIRNAVDHGFEKPSDRLKAGKREIGLLSIGARQAGNKISISIRDDGRGLDEQRIAEKAVKTGTISPVELEAMSREKVLDLIFAPGFSTAEEVSAVSGRGVGLDVVRDNLEKIGGEIRVSSVQGEGTSFFLQIPLTLSIIAGLTLKVGGQRFVVPQSYVEEIVRLRGENAAIEDMGDATLVTFRDQRVRMVSLADVLGIKADVARERANLLILRLATGDLFALAVDQVQNSSDIVVKPLPPAIMASGIYCGSTLLDDGQPILLLDIPHIAQSHNLMTEERTRTAQMVDESATEANSPADRAMLFSTLGGQRRLIRLELVKRIETVAAKAIDQTGRQCRAVIDGEILPVIGIEDQTRLAGYIRLLRLTDGMSEVLYAVDKVEDAVDLTNELVHVDEADPLIQSVTLVEEESVAVIDSHKLFAAHGALPKQVTSKTCKLPDDDWAKSILAPLVESAGYRPVFEADSGTSDIEITIDQLETTATRKLVIALRSAPDDQVPEGEHSRSIYRYDREGLVAALRLAGKGEAA</sequence>
<dbReference type="FunFam" id="3.30.565.10:FF:000016">
    <property type="entry name" value="Chemotaxis protein CheA, putative"/>
    <property type="match status" value="1"/>
</dbReference>
<dbReference type="InterPro" id="IPR002545">
    <property type="entry name" value="CheW-lke_dom"/>
</dbReference>
<dbReference type="EMBL" id="VLLK01000001">
    <property type="protein sequence ID" value="TWJ09315.1"/>
    <property type="molecule type" value="Genomic_DNA"/>
</dbReference>
<protein>
    <recommendedName>
        <fullName evidence="3">Chemotaxis protein CheA</fullName>
        <ecNumber evidence="2">2.7.13.3</ecNumber>
    </recommendedName>
</protein>
<dbReference type="Proteomes" id="UP000320547">
    <property type="component" value="Unassembled WGS sequence"/>
</dbReference>
<dbReference type="PANTHER" id="PTHR43395">
    <property type="entry name" value="SENSOR HISTIDINE KINASE CHEA"/>
    <property type="match status" value="1"/>
</dbReference>
<evidence type="ECO:0000256" key="2">
    <source>
        <dbReference type="ARBA" id="ARBA00012438"/>
    </source>
</evidence>
<dbReference type="RefSeq" id="WP_067601596.1">
    <property type="nucleotide sequence ID" value="NZ_CP015963.1"/>
</dbReference>
<evidence type="ECO:0000256" key="9">
    <source>
        <dbReference type="PROSITE-ProRule" id="PRU00110"/>
    </source>
</evidence>
<dbReference type="InterPro" id="IPR051315">
    <property type="entry name" value="Bact_Chemotaxis_CheA"/>
</dbReference>
<evidence type="ECO:0000256" key="5">
    <source>
        <dbReference type="ARBA" id="ARBA00022679"/>
    </source>
</evidence>
<dbReference type="SUPFAM" id="SSF47226">
    <property type="entry name" value="Histidine-containing phosphotransfer domain, HPT domain"/>
    <property type="match status" value="1"/>
</dbReference>
<dbReference type="SUPFAM" id="SSF47384">
    <property type="entry name" value="Homodimeric domain of signal transducing histidine kinase"/>
    <property type="match status" value="1"/>
</dbReference>
<feature type="domain" description="Histidine kinase" evidence="10">
    <location>
        <begin position="151"/>
        <end position="402"/>
    </location>
</feature>
<dbReference type="Pfam" id="PF02518">
    <property type="entry name" value="HATPase_c"/>
    <property type="match status" value="1"/>
</dbReference>
<dbReference type="Pfam" id="PF01627">
    <property type="entry name" value="Hpt"/>
    <property type="match status" value="1"/>
</dbReference>
<dbReference type="OrthoDB" id="9803176at2"/>
<gene>
    <name evidence="13" type="ORF">JN10_0946</name>
</gene>
<dbReference type="PANTHER" id="PTHR43395:SF1">
    <property type="entry name" value="CHEMOTAXIS PROTEIN CHEA"/>
    <property type="match status" value="1"/>
</dbReference>
<dbReference type="Pfam" id="PF02895">
    <property type="entry name" value="H-kinase_dim"/>
    <property type="match status" value="1"/>
</dbReference>
<accession>A0A562UUM1</accession>
<dbReference type="InterPro" id="IPR036641">
    <property type="entry name" value="HPT_dom_sf"/>
</dbReference>
<evidence type="ECO:0000259" key="10">
    <source>
        <dbReference type="PROSITE" id="PS50109"/>
    </source>
</evidence>
<keyword evidence="7" id="KW-0902">Two-component regulatory system</keyword>
<evidence type="ECO:0000259" key="11">
    <source>
        <dbReference type="PROSITE" id="PS50851"/>
    </source>
</evidence>
<evidence type="ECO:0000256" key="4">
    <source>
        <dbReference type="ARBA" id="ARBA00022553"/>
    </source>
</evidence>
<dbReference type="GO" id="GO:0005737">
    <property type="term" value="C:cytoplasm"/>
    <property type="evidence" value="ECO:0007669"/>
    <property type="project" value="InterPro"/>
</dbReference>
<feature type="domain" description="HPt" evidence="12">
    <location>
        <begin position="1"/>
        <end position="101"/>
    </location>
</feature>
<proteinExistence type="predicted"/>
<dbReference type="InterPro" id="IPR036890">
    <property type="entry name" value="HATPase_C_sf"/>
</dbReference>
<dbReference type="PROSITE" id="PS50109">
    <property type="entry name" value="HIS_KIN"/>
    <property type="match status" value="1"/>
</dbReference>
<dbReference type="SMART" id="SM00260">
    <property type="entry name" value="CheW"/>
    <property type="match status" value="1"/>
</dbReference>
<dbReference type="PROSITE" id="PS50851">
    <property type="entry name" value="CHEW"/>
    <property type="match status" value="1"/>
</dbReference>
<dbReference type="CDD" id="cd00088">
    <property type="entry name" value="HPT"/>
    <property type="match status" value="1"/>
</dbReference>
<keyword evidence="5" id="KW-0808">Transferase</keyword>
<comment type="function">
    <text evidence="8">Involved in the transmission of sensory signals from the chemoreceptors to the flagellar motors. CheA is autophosphorylated; it can transfer its phosphate group to either CheB or CheY.</text>
</comment>
<dbReference type="EC" id="2.7.13.3" evidence="2"/>
<name>A0A562UUM1_9SPHN</name>
<dbReference type="SUPFAM" id="SSF50341">
    <property type="entry name" value="CheW-like"/>
    <property type="match status" value="1"/>
</dbReference>
<evidence type="ECO:0000256" key="7">
    <source>
        <dbReference type="ARBA" id="ARBA00023012"/>
    </source>
</evidence>
<dbReference type="GO" id="GO:0000155">
    <property type="term" value="F:phosphorelay sensor kinase activity"/>
    <property type="evidence" value="ECO:0007669"/>
    <property type="project" value="InterPro"/>
</dbReference>
<dbReference type="PROSITE" id="PS50894">
    <property type="entry name" value="HPT"/>
    <property type="match status" value="1"/>
</dbReference>
<dbReference type="SUPFAM" id="SSF55874">
    <property type="entry name" value="ATPase domain of HSP90 chaperone/DNA topoisomerase II/histidine kinase"/>
    <property type="match status" value="1"/>
</dbReference>
<dbReference type="InterPro" id="IPR008207">
    <property type="entry name" value="Sig_transdc_His_kin_Hpt_dom"/>
</dbReference>
<dbReference type="PRINTS" id="PR00344">
    <property type="entry name" value="BCTRLSENSOR"/>
</dbReference>
<comment type="caution">
    <text evidence="13">The sequence shown here is derived from an EMBL/GenBank/DDBJ whole genome shotgun (WGS) entry which is preliminary data.</text>
</comment>
<dbReference type="Gene3D" id="2.30.30.40">
    <property type="entry name" value="SH3 Domains"/>
    <property type="match status" value="1"/>
</dbReference>
<evidence type="ECO:0000313" key="14">
    <source>
        <dbReference type="Proteomes" id="UP000320547"/>
    </source>
</evidence>
<evidence type="ECO:0000256" key="6">
    <source>
        <dbReference type="ARBA" id="ARBA00022777"/>
    </source>
</evidence>
<evidence type="ECO:0000259" key="12">
    <source>
        <dbReference type="PROSITE" id="PS50894"/>
    </source>
</evidence>
<keyword evidence="6 13" id="KW-0418">Kinase</keyword>
<dbReference type="InterPro" id="IPR004105">
    <property type="entry name" value="CheA-like_dim"/>
</dbReference>
<feature type="domain" description="CheW-like" evidence="11">
    <location>
        <begin position="404"/>
        <end position="540"/>
    </location>
</feature>
<evidence type="ECO:0000256" key="1">
    <source>
        <dbReference type="ARBA" id="ARBA00000085"/>
    </source>
</evidence>
<reference evidence="13 14" key="1">
    <citation type="submission" date="2019-07" db="EMBL/GenBank/DDBJ databases">
        <title>Genomic Encyclopedia of Archaeal and Bacterial Type Strains, Phase II (KMG-II): from individual species to whole genera.</title>
        <authorList>
            <person name="Goeker M."/>
        </authorList>
    </citation>
    <scope>NUCLEOTIDE SEQUENCE [LARGE SCALE GENOMIC DNA]</scope>
    <source>
        <strain evidence="13 14">ATCC BAA-2084</strain>
    </source>
</reference>
<evidence type="ECO:0000256" key="3">
    <source>
        <dbReference type="ARBA" id="ARBA00021495"/>
    </source>
</evidence>
<comment type="catalytic activity">
    <reaction evidence="1">
        <text>ATP + protein L-histidine = ADP + protein N-phospho-L-histidine.</text>
        <dbReference type="EC" id="2.7.13.3"/>
    </reaction>
</comment>
<dbReference type="InterPro" id="IPR036097">
    <property type="entry name" value="HisK_dim/P_sf"/>
</dbReference>
<dbReference type="STRING" id="476157.GCA_001663155_02405"/>
<keyword evidence="4 9" id="KW-0597">Phosphoprotein</keyword>
<dbReference type="GO" id="GO:0006935">
    <property type="term" value="P:chemotaxis"/>
    <property type="evidence" value="ECO:0007669"/>
    <property type="project" value="InterPro"/>
</dbReference>